<accession>A0ABD3MG44</accession>
<evidence type="ECO:0000259" key="2">
    <source>
        <dbReference type="PROSITE" id="PS51746"/>
    </source>
</evidence>
<evidence type="ECO:0000313" key="3">
    <source>
        <dbReference type="EMBL" id="KAL3762888.1"/>
    </source>
</evidence>
<keyword evidence="4" id="KW-1185">Reference proteome</keyword>
<dbReference type="Gene3D" id="3.60.40.10">
    <property type="entry name" value="PPM-type phosphatase domain"/>
    <property type="match status" value="1"/>
</dbReference>
<reference evidence="3 4" key="1">
    <citation type="submission" date="2024-10" db="EMBL/GenBank/DDBJ databases">
        <title>Updated reference genomes for cyclostephanoid diatoms.</title>
        <authorList>
            <person name="Roberts W.R."/>
            <person name="Alverson A.J."/>
        </authorList>
    </citation>
    <scope>NUCLEOTIDE SEQUENCE [LARGE SCALE GENOMIC DNA]</scope>
    <source>
        <strain evidence="3 4">AJA232-27</strain>
    </source>
</reference>
<name>A0ABD3MG44_9STRA</name>
<evidence type="ECO:0000256" key="1">
    <source>
        <dbReference type="SAM" id="Phobius"/>
    </source>
</evidence>
<dbReference type="InterPro" id="IPR036457">
    <property type="entry name" value="PPM-type-like_dom_sf"/>
</dbReference>
<dbReference type="Pfam" id="PF00481">
    <property type="entry name" value="PP2C"/>
    <property type="match status" value="1"/>
</dbReference>
<dbReference type="CDD" id="cd00143">
    <property type="entry name" value="PP2Cc"/>
    <property type="match status" value="1"/>
</dbReference>
<keyword evidence="1" id="KW-1133">Transmembrane helix</keyword>
<sequence>MHRANIVVTSISHIPLHSIARSRRQSLAVAYGCHQHALQLLLVAPLTPSVSASRRSISYVALPLLPTITSQQHQHLFLQRSSILSIRRLTTEPPNNDTTNQSSMMKRLGSKVFIATATASASLAAYYCATAIFFSSVGTVNSDITTTSNVNYYLEKKRDDNYGIEFVGFDSYPGVHLDDGTGVVTKEATASSAIAVSRALKAAGLDEATGMIAGITVGQGEEDSLHPNHAHRIGLGTTCPVYGCPLLPLDVHYNEDVKAQLTTFRTDASLDDEKKMLLTSAGSDKAATLTLIGYKGGRVDQQINQDRALALSPYSYHNINTSSADEKDNDDSSTLHKVGILIGAFDGHAKFGERVSEYVVKTLPALLGSKLVEYEGMISNGSQEIDQQKRDLDISQILRETFLELDATSPAAPSGGCTASVVLQLGTKIYVANAGDSRSFIAVHIKSPLQSTNGDNDDKQTITKIVFGTREDKPHIPTERDRVEHMGGTVFLPNGFLTTGKGTTRVLYQDPTTGSTSGLAMSRSIGDWDAGEVGVIPDPLIDILDVTEIKRKILGSLNGTCNDKEAVEIDPATGESRSTGQCVTYSEEDVKIFAVSATDGLLDYLPEQNIVNHVAKGLYGSTGNKGESTEEQTASHPLLACEDLIFAAAQGWQEDKGGRYRDDIAIAIADLEV</sequence>
<evidence type="ECO:0000313" key="4">
    <source>
        <dbReference type="Proteomes" id="UP001530293"/>
    </source>
</evidence>
<comment type="caution">
    <text evidence="3">The sequence shown here is derived from an EMBL/GenBank/DDBJ whole genome shotgun (WGS) entry which is preliminary data.</text>
</comment>
<keyword evidence="1" id="KW-0812">Transmembrane</keyword>
<dbReference type="PANTHER" id="PTHR13832">
    <property type="entry name" value="PROTEIN PHOSPHATASE 2C"/>
    <property type="match status" value="1"/>
</dbReference>
<organism evidence="3 4">
    <name type="scientific">Discostella pseudostelligera</name>
    <dbReference type="NCBI Taxonomy" id="259834"/>
    <lineage>
        <taxon>Eukaryota</taxon>
        <taxon>Sar</taxon>
        <taxon>Stramenopiles</taxon>
        <taxon>Ochrophyta</taxon>
        <taxon>Bacillariophyta</taxon>
        <taxon>Coscinodiscophyceae</taxon>
        <taxon>Thalassiosirophycidae</taxon>
        <taxon>Stephanodiscales</taxon>
        <taxon>Stephanodiscaceae</taxon>
        <taxon>Discostella</taxon>
    </lineage>
</organism>
<keyword evidence="1" id="KW-0472">Membrane</keyword>
<feature type="transmembrane region" description="Helical" evidence="1">
    <location>
        <begin position="112"/>
        <end position="134"/>
    </location>
</feature>
<dbReference type="Proteomes" id="UP001530293">
    <property type="component" value="Unassembled WGS sequence"/>
</dbReference>
<dbReference type="PROSITE" id="PS51746">
    <property type="entry name" value="PPM_2"/>
    <property type="match status" value="1"/>
</dbReference>
<dbReference type="PANTHER" id="PTHR13832:SF699">
    <property type="entry name" value="INTEGRIN-LINKED KINASE-ASSOCIATED SERINE_THREONINE PHOSPHATASE 2C"/>
    <property type="match status" value="1"/>
</dbReference>
<proteinExistence type="predicted"/>
<protein>
    <recommendedName>
        <fullName evidence="2">PPM-type phosphatase domain-containing protein</fullName>
    </recommendedName>
</protein>
<dbReference type="EMBL" id="JALLBG020000130">
    <property type="protein sequence ID" value="KAL3762888.1"/>
    <property type="molecule type" value="Genomic_DNA"/>
</dbReference>
<feature type="domain" description="PPM-type phosphatase" evidence="2">
    <location>
        <begin position="316"/>
        <end position="671"/>
    </location>
</feature>
<gene>
    <name evidence="3" type="ORF">ACHAWU_001035</name>
</gene>
<dbReference type="AlphaFoldDB" id="A0ABD3MG44"/>
<dbReference type="SUPFAM" id="SSF81606">
    <property type="entry name" value="PP2C-like"/>
    <property type="match status" value="1"/>
</dbReference>
<dbReference type="InterPro" id="IPR001932">
    <property type="entry name" value="PPM-type_phosphatase-like_dom"/>
</dbReference>
<dbReference type="SMART" id="SM00332">
    <property type="entry name" value="PP2Cc"/>
    <property type="match status" value="1"/>
</dbReference>
<dbReference type="InterPro" id="IPR015655">
    <property type="entry name" value="PP2C"/>
</dbReference>